<gene>
    <name evidence="1" type="ORF">METZ01_LOCUS412970</name>
</gene>
<feature type="non-terminal residue" evidence="1">
    <location>
        <position position="172"/>
    </location>
</feature>
<organism evidence="1">
    <name type="scientific">marine metagenome</name>
    <dbReference type="NCBI Taxonomy" id="408172"/>
    <lineage>
        <taxon>unclassified sequences</taxon>
        <taxon>metagenomes</taxon>
        <taxon>ecological metagenomes</taxon>
    </lineage>
</organism>
<dbReference type="EMBL" id="UINC01161115">
    <property type="protein sequence ID" value="SVD60116.1"/>
    <property type="molecule type" value="Genomic_DNA"/>
</dbReference>
<evidence type="ECO:0008006" key="2">
    <source>
        <dbReference type="Google" id="ProtNLM"/>
    </source>
</evidence>
<name>A0A382WME4_9ZZZZ</name>
<reference evidence="1" key="1">
    <citation type="submission" date="2018-05" db="EMBL/GenBank/DDBJ databases">
        <authorList>
            <person name="Lanie J.A."/>
            <person name="Ng W.-L."/>
            <person name="Kazmierczak K.M."/>
            <person name="Andrzejewski T.M."/>
            <person name="Davidsen T.M."/>
            <person name="Wayne K.J."/>
            <person name="Tettelin H."/>
            <person name="Glass J.I."/>
            <person name="Rusch D."/>
            <person name="Podicherti R."/>
            <person name="Tsui H.-C.T."/>
            <person name="Winkler M.E."/>
        </authorList>
    </citation>
    <scope>NUCLEOTIDE SEQUENCE</scope>
</reference>
<evidence type="ECO:0000313" key="1">
    <source>
        <dbReference type="EMBL" id="SVD60116.1"/>
    </source>
</evidence>
<dbReference type="AlphaFoldDB" id="A0A382WME4"/>
<feature type="non-terminal residue" evidence="1">
    <location>
        <position position="1"/>
    </location>
</feature>
<accession>A0A382WME4</accession>
<sequence>VRLVIEKIMKHHSLQAHPPVLVDIGASGVIHEKWKPIAKYSICIAFDADTRDFEACYYEDKGWYKLYSFNRLVAQKTIDKVDFFLTHSPHCSSSLPPNQEALKSWAFSPLFDVEKVVKLPTFDLKCTLEKAGVDYIDWYKTDSQGTDLRIFDSLPKDIINKILAAEFEPGII</sequence>
<proteinExistence type="predicted"/>
<protein>
    <recommendedName>
        <fullName evidence="2">Methyltransferase FkbM domain-containing protein</fullName>
    </recommendedName>
</protein>